<evidence type="ECO:0000313" key="2">
    <source>
        <dbReference type="Proteomes" id="UP000824469"/>
    </source>
</evidence>
<proteinExistence type="predicted"/>
<protein>
    <submittedName>
        <fullName evidence="1">Uncharacterized protein</fullName>
    </submittedName>
</protein>
<dbReference type="Proteomes" id="UP000824469">
    <property type="component" value="Unassembled WGS sequence"/>
</dbReference>
<feature type="non-terminal residue" evidence="1">
    <location>
        <position position="54"/>
    </location>
</feature>
<comment type="caution">
    <text evidence="1">The sequence shown here is derived from an EMBL/GenBank/DDBJ whole genome shotgun (WGS) entry which is preliminary data.</text>
</comment>
<sequence>TGGVQRPAVKLEESGHAVLGYAISTNNSMGIARLLHEYERREYSPELYEREIVE</sequence>
<dbReference type="EMBL" id="JAHRHJ020000006">
    <property type="protein sequence ID" value="KAH9310975.1"/>
    <property type="molecule type" value="Genomic_DNA"/>
</dbReference>
<dbReference type="AlphaFoldDB" id="A0AA38FVU3"/>
<gene>
    <name evidence="1" type="ORF">KI387_026010</name>
</gene>
<feature type="non-terminal residue" evidence="1">
    <location>
        <position position="1"/>
    </location>
</feature>
<keyword evidence="2" id="KW-1185">Reference proteome</keyword>
<accession>A0AA38FVU3</accession>
<evidence type="ECO:0000313" key="1">
    <source>
        <dbReference type="EMBL" id="KAH9310975.1"/>
    </source>
</evidence>
<name>A0AA38FVU3_TAXCH</name>
<reference evidence="1 2" key="1">
    <citation type="journal article" date="2021" name="Nat. Plants">
        <title>The Taxus genome provides insights into paclitaxel biosynthesis.</title>
        <authorList>
            <person name="Xiong X."/>
            <person name="Gou J."/>
            <person name="Liao Q."/>
            <person name="Li Y."/>
            <person name="Zhou Q."/>
            <person name="Bi G."/>
            <person name="Li C."/>
            <person name="Du R."/>
            <person name="Wang X."/>
            <person name="Sun T."/>
            <person name="Guo L."/>
            <person name="Liang H."/>
            <person name="Lu P."/>
            <person name="Wu Y."/>
            <person name="Zhang Z."/>
            <person name="Ro D.K."/>
            <person name="Shang Y."/>
            <person name="Huang S."/>
            <person name="Yan J."/>
        </authorList>
    </citation>
    <scope>NUCLEOTIDE SEQUENCE [LARGE SCALE GENOMIC DNA]</scope>
    <source>
        <strain evidence="1">Ta-2019</strain>
    </source>
</reference>
<organism evidence="1 2">
    <name type="scientific">Taxus chinensis</name>
    <name type="common">Chinese yew</name>
    <name type="synonym">Taxus wallichiana var. chinensis</name>
    <dbReference type="NCBI Taxonomy" id="29808"/>
    <lineage>
        <taxon>Eukaryota</taxon>
        <taxon>Viridiplantae</taxon>
        <taxon>Streptophyta</taxon>
        <taxon>Embryophyta</taxon>
        <taxon>Tracheophyta</taxon>
        <taxon>Spermatophyta</taxon>
        <taxon>Pinopsida</taxon>
        <taxon>Pinidae</taxon>
        <taxon>Conifers II</taxon>
        <taxon>Cupressales</taxon>
        <taxon>Taxaceae</taxon>
        <taxon>Taxus</taxon>
    </lineage>
</organism>